<dbReference type="Proteomes" id="UP000318834">
    <property type="component" value="Unassembled WGS sequence"/>
</dbReference>
<evidence type="ECO:0000313" key="2">
    <source>
        <dbReference type="EMBL" id="TMI77322.1"/>
    </source>
</evidence>
<protein>
    <submittedName>
        <fullName evidence="2">Metallopeptidase</fullName>
    </submittedName>
</protein>
<gene>
    <name evidence="2" type="ORF">E6H05_00615</name>
</gene>
<dbReference type="InterPro" id="IPR043998">
    <property type="entry name" value="Put_Metallopep"/>
</dbReference>
<comment type="caution">
    <text evidence="2">The sequence shown here is derived from an EMBL/GenBank/DDBJ whole genome shotgun (WGS) entry which is preliminary data.</text>
</comment>
<dbReference type="AlphaFoldDB" id="A0A537J1W7"/>
<feature type="domain" description="Putative phage metallopeptidase" evidence="1">
    <location>
        <begin position="2"/>
        <end position="119"/>
    </location>
</feature>
<proteinExistence type="predicted"/>
<accession>A0A537J1W7</accession>
<evidence type="ECO:0000259" key="1">
    <source>
        <dbReference type="Pfam" id="PF18894"/>
    </source>
</evidence>
<name>A0A537J1W7_9BACT</name>
<evidence type="ECO:0000313" key="3">
    <source>
        <dbReference type="Proteomes" id="UP000318834"/>
    </source>
</evidence>
<dbReference type="Pfam" id="PF18894">
    <property type="entry name" value="PhageMetallopep"/>
    <property type="match status" value="1"/>
</dbReference>
<organism evidence="2 3">
    <name type="scientific">Candidatus Segetimicrobium genomatis</name>
    <dbReference type="NCBI Taxonomy" id="2569760"/>
    <lineage>
        <taxon>Bacteria</taxon>
        <taxon>Bacillati</taxon>
        <taxon>Candidatus Sysuimicrobiota</taxon>
        <taxon>Candidatus Sysuimicrobiia</taxon>
        <taxon>Candidatus Sysuimicrobiales</taxon>
        <taxon>Candidatus Segetimicrobiaceae</taxon>
        <taxon>Candidatus Segetimicrobium</taxon>
    </lineage>
</organism>
<reference evidence="2 3" key="1">
    <citation type="journal article" date="2019" name="Nat. Microbiol.">
        <title>Mediterranean grassland soil C-N compound turnover is dependent on rainfall and depth, and is mediated by genomically divergent microorganisms.</title>
        <authorList>
            <person name="Diamond S."/>
            <person name="Andeer P.F."/>
            <person name="Li Z."/>
            <person name="Crits-Christoph A."/>
            <person name="Burstein D."/>
            <person name="Anantharaman K."/>
            <person name="Lane K.R."/>
            <person name="Thomas B.C."/>
            <person name="Pan C."/>
            <person name="Northen T.R."/>
            <person name="Banfield J.F."/>
        </authorList>
    </citation>
    <scope>NUCLEOTIDE SEQUENCE [LARGE SCALE GENOMIC DNA]</scope>
    <source>
        <strain evidence="2">NP_8</strain>
    </source>
</reference>
<dbReference type="EMBL" id="VBAP01000004">
    <property type="protein sequence ID" value="TMI77322.1"/>
    <property type="molecule type" value="Genomic_DNA"/>
</dbReference>
<sequence>MQWRSASDLFDRLRRMVRALDLNYVDVRRIRCVRVTGSRANALARIWGLPPVFQDALRLRPHYVIEFMVPAFDRLPREEQDRVIIHELLHIPRTFSGGIRPERSPSMSINRHTVERYYRQYLAAMRQRNGTTPPA</sequence>